<feature type="compositionally biased region" description="Basic residues" evidence="1">
    <location>
        <begin position="8"/>
        <end position="17"/>
    </location>
</feature>
<organism evidence="3 4">
    <name type="scientific">Kocuria marina subsp. indica</name>
    <dbReference type="NCBI Taxonomy" id="1049583"/>
    <lineage>
        <taxon>Bacteria</taxon>
        <taxon>Bacillati</taxon>
        <taxon>Actinomycetota</taxon>
        <taxon>Actinomycetes</taxon>
        <taxon>Micrococcales</taxon>
        <taxon>Micrococcaceae</taxon>
        <taxon>Kocuria</taxon>
    </lineage>
</organism>
<dbReference type="RefSeq" id="WP_085106549.1">
    <property type="nucleotide sequence ID" value="NZ_FXAC01000005.1"/>
</dbReference>
<dbReference type="InterPro" id="IPR029058">
    <property type="entry name" value="AB_hydrolase_fold"/>
</dbReference>
<name>A0A1X7CR15_9MICC</name>
<evidence type="ECO:0000259" key="2">
    <source>
        <dbReference type="Pfam" id="PF00561"/>
    </source>
</evidence>
<proteinExistence type="predicted"/>
<dbReference type="SUPFAM" id="SSF53474">
    <property type="entry name" value="alpha/beta-Hydrolases"/>
    <property type="match status" value="1"/>
</dbReference>
<dbReference type="Pfam" id="PF00561">
    <property type="entry name" value="Abhydrolase_1"/>
    <property type="match status" value="1"/>
</dbReference>
<protein>
    <recommendedName>
        <fullName evidence="2">AB hydrolase-1 domain-containing protein</fullName>
    </recommendedName>
</protein>
<dbReference type="AlphaFoldDB" id="A0A1X7CR15"/>
<evidence type="ECO:0000313" key="3">
    <source>
        <dbReference type="EMBL" id="SMF01383.1"/>
    </source>
</evidence>
<evidence type="ECO:0000313" key="4">
    <source>
        <dbReference type="Proteomes" id="UP000192929"/>
    </source>
</evidence>
<reference evidence="4" key="1">
    <citation type="submission" date="2017-04" db="EMBL/GenBank/DDBJ databases">
        <authorList>
            <person name="Varghese N."/>
            <person name="Submissions S."/>
        </authorList>
    </citation>
    <scope>NUCLEOTIDE SEQUENCE [LARGE SCALE GENOMIC DNA]</scope>
    <source>
        <strain evidence="4">NIO-1021</strain>
    </source>
</reference>
<dbReference type="Proteomes" id="UP000192929">
    <property type="component" value="Unassembled WGS sequence"/>
</dbReference>
<feature type="region of interest" description="Disordered" evidence="1">
    <location>
        <begin position="1"/>
        <end position="23"/>
    </location>
</feature>
<feature type="domain" description="AB hydrolase-1" evidence="2">
    <location>
        <begin position="72"/>
        <end position="136"/>
    </location>
</feature>
<feature type="region of interest" description="Disordered" evidence="1">
    <location>
        <begin position="439"/>
        <end position="462"/>
    </location>
</feature>
<sequence>MLTYSQLRRSRPGHRSRVREEDSVRHGWVPAGNRWIAVDVHEPTATERGGTVIVVGSPGRERVTLTRSMIHTARALAAHGWRVVRLDWSGTGQSPTAEEAVDAGLWVDDLTTVRDWASSHGPVHGVGFSLGGTVLAATEDHGWASRLVLAPVSGKQWVRHQSALRRMGGPDLPPRVSEGTELMNLQLSSHGAAALKALPEPADGPDRRIRILSDEEAGALPINVHPRAAAVPARLIATVRTALDAAPAGTTPDDTARPDGDGLVPEQEITVDVAGTPVVLRRSTSGAARRPAIITEPVTRDHDAPGLAFISPGSEVMEASGGLWLRTALLASARGAVCLLAERSDTGELVRSDITQDSNPYAHHTLTESRELVMHLSELTDGPLLGAGICLGAWGLVASAHELPATVSERLTLMVINNVAWQRAPWRYWRQGLRGGPLAPTLPGQDEAAAAPSSAPAADDAPAGSRWDAVLAGLNAYVGTTARTVVRGTRHRARNASPRVNALAAGVGVIDVPQPTLRRLAKIPGLTVDAVFGPADAKHCGVTPQRLGPRSTLTVLDPLDHSLFATESCRRMVDYVLAYVPEV</sequence>
<dbReference type="Gene3D" id="3.40.50.1820">
    <property type="entry name" value="alpha/beta hydrolase"/>
    <property type="match status" value="1"/>
</dbReference>
<keyword evidence="4" id="KW-1185">Reference proteome</keyword>
<dbReference type="EMBL" id="FXAC01000005">
    <property type="protein sequence ID" value="SMF01383.1"/>
    <property type="molecule type" value="Genomic_DNA"/>
</dbReference>
<gene>
    <name evidence="3" type="ORF">SAMN06296028_10592</name>
</gene>
<dbReference type="InterPro" id="IPR000073">
    <property type="entry name" value="AB_hydrolase_1"/>
</dbReference>
<dbReference type="GO" id="GO:0003824">
    <property type="term" value="F:catalytic activity"/>
    <property type="evidence" value="ECO:0007669"/>
    <property type="project" value="UniProtKB-ARBA"/>
</dbReference>
<evidence type="ECO:0000256" key="1">
    <source>
        <dbReference type="SAM" id="MobiDB-lite"/>
    </source>
</evidence>
<feature type="compositionally biased region" description="Low complexity" evidence="1">
    <location>
        <begin position="448"/>
        <end position="462"/>
    </location>
</feature>
<accession>A0A1X7CR15</accession>